<protein>
    <recommendedName>
        <fullName evidence="3">ASCH domain-containing protein</fullName>
    </recommendedName>
</protein>
<dbReference type="Gene3D" id="2.30.130.30">
    <property type="entry name" value="Hypothetical protein"/>
    <property type="match status" value="1"/>
</dbReference>
<dbReference type="CDD" id="cd06554">
    <property type="entry name" value="ASCH_ASC-1_like"/>
    <property type="match status" value="1"/>
</dbReference>
<dbReference type="AlphaFoldDB" id="A0A7I8BKP9"/>
<accession>A0A7I8BKP9</accession>
<dbReference type="EMBL" id="AP023174">
    <property type="protein sequence ID" value="BCF88730.1"/>
    <property type="molecule type" value="Genomic_DNA"/>
</dbReference>
<name>A0A7I8BKP9_9BURK</name>
<dbReference type="KEGG" id="plad:PPGU16_17970"/>
<reference evidence="1 2" key="1">
    <citation type="journal article" date="2020" name="Genes (Basel)">
        <title>Genomic Comparison of Insect Gut Symbionts from Divergent Burkholderia Subclades.</title>
        <authorList>
            <person name="Takeshita K."/>
            <person name="Kikuchi Y."/>
        </authorList>
    </citation>
    <scope>NUCLEOTIDE SEQUENCE [LARGE SCALE GENOMIC DNA]</scope>
    <source>
        <strain evidence="1 2">PGU16</strain>
    </source>
</reference>
<dbReference type="RefSeq" id="WP_180719719.1">
    <property type="nucleotide sequence ID" value="NZ_AP023174.1"/>
</dbReference>
<dbReference type="SUPFAM" id="SSF88697">
    <property type="entry name" value="PUA domain-like"/>
    <property type="match status" value="1"/>
</dbReference>
<keyword evidence="2" id="KW-1185">Reference proteome</keyword>
<sequence length="157" mass="17273">MKALSIRQPWAWLIVRPDLTGEARSAAIAAGVLKDIENRSWPTKFRGRVLVHASKSMTRAEYEDAQDPLWSRGGPTIELPPFDQLQRGGIVGAVTITACIAPADRISKWHVDGAYGFRLVDARPVPFVECKGALQFFDVPPDVAAQLRQMHELGAIA</sequence>
<evidence type="ECO:0008006" key="3">
    <source>
        <dbReference type="Google" id="ProtNLM"/>
    </source>
</evidence>
<dbReference type="InterPro" id="IPR015947">
    <property type="entry name" value="PUA-like_sf"/>
</dbReference>
<dbReference type="Proteomes" id="UP000510888">
    <property type="component" value="Chromosome 1"/>
</dbReference>
<gene>
    <name evidence="1" type="ORF">PPGU16_17970</name>
</gene>
<organism evidence="1 2">
    <name type="scientific">Paraburkholderia largidicola</name>
    <dbReference type="NCBI Taxonomy" id="3014751"/>
    <lineage>
        <taxon>Bacteria</taxon>
        <taxon>Pseudomonadati</taxon>
        <taxon>Pseudomonadota</taxon>
        <taxon>Betaproteobacteria</taxon>
        <taxon>Burkholderiales</taxon>
        <taxon>Burkholderiaceae</taxon>
        <taxon>Paraburkholderia</taxon>
    </lineage>
</organism>
<evidence type="ECO:0000313" key="1">
    <source>
        <dbReference type="EMBL" id="BCF88730.1"/>
    </source>
</evidence>
<evidence type="ECO:0000313" key="2">
    <source>
        <dbReference type="Proteomes" id="UP000510888"/>
    </source>
</evidence>
<proteinExistence type="predicted"/>